<reference evidence="2 3" key="1">
    <citation type="submission" date="2020-03" db="EMBL/GenBank/DDBJ databases">
        <title>Draft Genome Sequence of Cudoniella acicularis.</title>
        <authorList>
            <person name="Buettner E."/>
            <person name="Kellner H."/>
        </authorList>
    </citation>
    <scope>NUCLEOTIDE SEQUENCE [LARGE SCALE GENOMIC DNA]</scope>
    <source>
        <strain evidence="2 3">DSM 108380</strain>
    </source>
</reference>
<evidence type="ECO:0000256" key="1">
    <source>
        <dbReference type="ARBA" id="ARBA00022691"/>
    </source>
</evidence>
<dbReference type="InterPro" id="IPR016651">
    <property type="entry name" value="LCMT1"/>
</dbReference>
<dbReference type="SUPFAM" id="SSF53335">
    <property type="entry name" value="S-adenosyl-L-methionine-dependent methyltransferases"/>
    <property type="match status" value="1"/>
</dbReference>
<gene>
    <name evidence="2" type="ORF">G7Y89_g15836</name>
</gene>
<dbReference type="EMBL" id="JAAMPI010002746">
    <property type="protein sequence ID" value="KAF4609620.1"/>
    <property type="molecule type" value="Genomic_DNA"/>
</dbReference>
<keyword evidence="3" id="KW-1185">Reference proteome</keyword>
<dbReference type="AlphaFoldDB" id="A0A8H4QEL2"/>
<comment type="caution">
    <text evidence="2">The sequence shown here is derived from an EMBL/GenBank/DDBJ whole genome shotgun (WGS) entry which is preliminary data.</text>
</comment>
<name>A0A8H4QEL2_9HELO</name>
<evidence type="ECO:0000313" key="2">
    <source>
        <dbReference type="EMBL" id="KAF4609620.1"/>
    </source>
</evidence>
<evidence type="ECO:0000313" key="3">
    <source>
        <dbReference type="Proteomes" id="UP000566819"/>
    </source>
</evidence>
<proteinExistence type="predicted"/>
<organism evidence="2 3">
    <name type="scientific">Cudoniella acicularis</name>
    <dbReference type="NCBI Taxonomy" id="354080"/>
    <lineage>
        <taxon>Eukaryota</taxon>
        <taxon>Fungi</taxon>
        <taxon>Dikarya</taxon>
        <taxon>Ascomycota</taxon>
        <taxon>Pezizomycotina</taxon>
        <taxon>Leotiomycetes</taxon>
        <taxon>Helotiales</taxon>
        <taxon>Tricladiaceae</taxon>
        <taxon>Cudoniella</taxon>
    </lineage>
</organism>
<dbReference type="PANTHER" id="PTHR13600:SF21">
    <property type="entry name" value="LEUCINE CARBOXYL METHYLTRANSFERASE 1"/>
    <property type="match status" value="1"/>
</dbReference>
<dbReference type="OrthoDB" id="203237at2759"/>
<dbReference type="InterPro" id="IPR029063">
    <property type="entry name" value="SAM-dependent_MTases_sf"/>
</dbReference>
<dbReference type="PANTHER" id="PTHR13600">
    <property type="entry name" value="LEUCINE CARBOXYL METHYLTRANSFERASE"/>
    <property type="match status" value="1"/>
</dbReference>
<accession>A0A8H4QEL2</accession>
<sequence length="167" mass="19257">MRTLTHFHGIRSDLPTLIISECCLCYLEVDNAQDVVKWFADKIPSLGIVLYEPIGVHDSFGHMMVANLAARNITMPTLRAYKTLEDQKQRLSDLNFKDTGEDGGQEGNSIERIWEEWIPSAEKERVDSLEGLDEVEEWQILARHYAVVWGWRGKSGWEAWKSLHQNQ</sequence>
<protein>
    <submittedName>
        <fullName evidence="2">Uncharacterized protein</fullName>
    </submittedName>
</protein>
<keyword evidence="1" id="KW-0949">S-adenosyl-L-methionine</keyword>
<dbReference type="Proteomes" id="UP000566819">
    <property type="component" value="Unassembled WGS sequence"/>
</dbReference>
<dbReference type="GO" id="GO:0018423">
    <property type="term" value="F:protein C-terminal leucine carboxyl O-methyltransferase activity"/>
    <property type="evidence" value="ECO:0007669"/>
    <property type="project" value="TreeGrafter"/>
</dbReference>
<dbReference type="Gene3D" id="3.40.50.150">
    <property type="entry name" value="Vaccinia Virus protein VP39"/>
    <property type="match status" value="1"/>
</dbReference>